<reference evidence="3" key="1">
    <citation type="submission" date="2016-11" db="EMBL/GenBank/DDBJ databases">
        <authorList>
            <person name="Varghese N."/>
            <person name="Submissions S."/>
        </authorList>
    </citation>
    <scope>NUCLEOTIDE SEQUENCE [LARGE SCALE GENOMIC DNA]</scope>
    <source>
        <strain evidence="3">DSM 29326</strain>
    </source>
</reference>
<keyword evidence="3" id="KW-1185">Reference proteome</keyword>
<dbReference type="EMBL" id="FQUE01000004">
    <property type="protein sequence ID" value="SHF23744.1"/>
    <property type="molecule type" value="Genomic_DNA"/>
</dbReference>
<proteinExistence type="predicted"/>
<dbReference type="OrthoDB" id="9814124at2"/>
<dbReference type="PANTHER" id="PTHR43245">
    <property type="entry name" value="BIFUNCTIONAL POLYMYXIN RESISTANCE PROTEIN ARNA"/>
    <property type="match status" value="1"/>
</dbReference>
<dbReference type="Proteomes" id="UP000183987">
    <property type="component" value="Unassembled WGS sequence"/>
</dbReference>
<dbReference type="CDD" id="cd08946">
    <property type="entry name" value="SDR_e"/>
    <property type="match status" value="1"/>
</dbReference>
<gene>
    <name evidence="2" type="ORF">SAMN05444339_104198</name>
</gene>
<dbReference type="InterPro" id="IPR050177">
    <property type="entry name" value="Lipid_A_modif_metabolic_enz"/>
</dbReference>
<evidence type="ECO:0000313" key="3">
    <source>
        <dbReference type="Proteomes" id="UP000183987"/>
    </source>
</evidence>
<dbReference type="SUPFAM" id="SSF51735">
    <property type="entry name" value="NAD(P)-binding Rossmann-fold domains"/>
    <property type="match status" value="1"/>
</dbReference>
<sequence>MKVALTGATGRVGHAIAAHLTARGDKVTTLGRRPLPGMAHVTWDLTQPPPDLTGQDALIHAAFAHVPGKYRGGEGDDPDAFRSQNVDGTLRLFARAAQDGVTRIVFLSSRAVYDGYPAGSVLQDGLPARPDSLYGIAKAKVEDWLAARPGLATASLRATGVYGPGAPGQPHKWADLFAAYARGDTPAPRVGSEVHADDLAAAARLLLTAPAADLAPATFNLSDILLDHRDLLATYADLTGIQRPLPPRADASRVSVMQCDRLRALGWQPRGMAGLRPAIADLIA</sequence>
<organism evidence="2 3">
    <name type="scientific">Loktanella atrilutea</name>
    <dbReference type="NCBI Taxonomy" id="366533"/>
    <lineage>
        <taxon>Bacteria</taxon>
        <taxon>Pseudomonadati</taxon>
        <taxon>Pseudomonadota</taxon>
        <taxon>Alphaproteobacteria</taxon>
        <taxon>Rhodobacterales</taxon>
        <taxon>Roseobacteraceae</taxon>
        <taxon>Loktanella</taxon>
    </lineage>
</organism>
<dbReference type="InterPro" id="IPR036291">
    <property type="entry name" value="NAD(P)-bd_dom_sf"/>
</dbReference>
<accession>A0A1M5A0J8</accession>
<feature type="domain" description="NAD-dependent epimerase/dehydratase" evidence="1">
    <location>
        <begin position="4"/>
        <end position="221"/>
    </location>
</feature>
<dbReference type="RefSeq" id="WP_072857234.1">
    <property type="nucleotide sequence ID" value="NZ_FQUE01000004.1"/>
</dbReference>
<dbReference type="InterPro" id="IPR001509">
    <property type="entry name" value="Epimerase_deHydtase"/>
</dbReference>
<evidence type="ECO:0000259" key="1">
    <source>
        <dbReference type="Pfam" id="PF01370"/>
    </source>
</evidence>
<dbReference type="AlphaFoldDB" id="A0A1M5A0J8"/>
<evidence type="ECO:0000313" key="2">
    <source>
        <dbReference type="EMBL" id="SHF23744.1"/>
    </source>
</evidence>
<dbReference type="Gene3D" id="3.40.50.720">
    <property type="entry name" value="NAD(P)-binding Rossmann-like Domain"/>
    <property type="match status" value="1"/>
</dbReference>
<name>A0A1M5A0J8_LOKAT</name>
<dbReference type="PANTHER" id="PTHR43245:SF55">
    <property type="entry name" value="NAD(P)-BINDING DOMAIN-CONTAINING PROTEIN"/>
    <property type="match status" value="1"/>
</dbReference>
<dbReference type="Pfam" id="PF01370">
    <property type="entry name" value="Epimerase"/>
    <property type="match status" value="1"/>
</dbReference>
<dbReference type="STRING" id="366533.SAMN05444339_104198"/>
<protein>
    <submittedName>
        <fullName evidence="2">Nucleoside-diphosphate-sugar epimerase</fullName>
    </submittedName>
</protein>